<proteinExistence type="predicted"/>
<organism evidence="1 2">
    <name type="scientific">Gossypium arboreum</name>
    <name type="common">Tree cotton</name>
    <name type="synonym">Gossypium nanking</name>
    <dbReference type="NCBI Taxonomy" id="29729"/>
    <lineage>
        <taxon>Eukaryota</taxon>
        <taxon>Viridiplantae</taxon>
        <taxon>Streptophyta</taxon>
        <taxon>Embryophyta</taxon>
        <taxon>Tracheophyta</taxon>
        <taxon>Spermatophyta</taxon>
        <taxon>Magnoliopsida</taxon>
        <taxon>eudicotyledons</taxon>
        <taxon>Gunneridae</taxon>
        <taxon>Pentapetalae</taxon>
        <taxon>rosids</taxon>
        <taxon>malvids</taxon>
        <taxon>Malvales</taxon>
        <taxon>Malvaceae</taxon>
        <taxon>Malvoideae</taxon>
        <taxon>Gossypium</taxon>
    </lineage>
</organism>
<evidence type="ECO:0000313" key="1">
    <source>
        <dbReference type="EMBL" id="KAK5836584.1"/>
    </source>
</evidence>
<keyword evidence="2" id="KW-1185">Reference proteome</keyword>
<accession>A0ABR0QC33</accession>
<dbReference type="EMBL" id="JARKNE010000004">
    <property type="protein sequence ID" value="KAK5836584.1"/>
    <property type="molecule type" value="Genomic_DNA"/>
</dbReference>
<name>A0ABR0QC33_GOSAR</name>
<evidence type="ECO:0000313" key="2">
    <source>
        <dbReference type="Proteomes" id="UP001358586"/>
    </source>
</evidence>
<protein>
    <submittedName>
        <fullName evidence="1">Uncharacterized protein</fullName>
    </submittedName>
</protein>
<dbReference type="Proteomes" id="UP001358586">
    <property type="component" value="Chromosome 4"/>
</dbReference>
<comment type="caution">
    <text evidence="1">The sequence shown here is derived from an EMBL/GenBank/DDBJ whole genome shotgun (WGS) entry which is preliminary data.</text>
</comment>
<reference evidence="1 2" key="1">
    <citation type="submission" date="2023-03" db="EMBL/GenBank/DDBJ databases">
        <title>WGS of Gossypium arboreum.</title>
        <authorList>
            <person name="Yu D."/>
        </authorList>
    </citation>
    <scope>NUCLEOTIDE SEQUENCE [LARGE SCALE GENOMIC DNA]</scope>
    <source>
        <tissue evidence="1">Leaf</tissue>
    </source>
</reference>
<gene>
    <name evidence="1" type="ORF">PVK06_012377</name>
</gene>
<sequence>MSDIVDMGASNLFILEKAMGKLGHLVRKFIKKIKIANSIEVPKVRVVQGVELQIGKWKGKEEFKSTDLRQPQLDDSIDLVTLPSQPLVSLSSLCLGQP</sequence>